<feature type="transmembrane region" description="Helical" evidence="2">
    <location>
        <begin position="115"/>
        <end position="133"/>
    </location>
</feature>
<evidence type="ECO:0000313" key="4">
    <source>
        <dbReference type="EMBL" id="MFC5970216.1"/>
    </source>
</evidence>
<feature type="transmembrane region" description="Helical" evidence="2">
    <location>
        <begin position="261"/>
        <end position="284"/>
    </location>
</feature>
<organism evidence="4 5">
    <name type="scientific">Halomarina salina</name>
    <dbReference type="NCBI Taxonomy" id="1872699"/>
    <lineage>
        <taxon>Archaea</taxon>
        <taxon>Methanobacteriati</taxon>
        <taxon>Methanobacteriota</taxon>
        <taxon>Stenosarchaea group</taxon>
        <taxon>Halobacteria</taxon>
        <taxon>Halobacteriales</taxon>
        <taxon>Natronomonadaceae</taxon>
        <taxon>Halomarina</taxon>
    </lineage>
</organism>
<feature type="transmembrane region" description="Helical" evidence="2">
    <location>
        <begin position="139"/>
        <end position="155"/>
    </location>
</feature>
<proteinExistence type="predicted"/>
<feature type="transmembrane region" description="Helical" evidence="2">
    <location>
        <begin position="88"/>
        <end position="108"/>
    </location>
</feature>
<evidence type="ECO:0000256" key="1">
    <source>
        <dbReference type="SAM" id="MobiDB-lite"/>
    </source>
</evidence>
<feature type="transmembrane region" description="Helical" evidence="2">
    <location>
        <begin position="339"/>
        <end position="359"/>
    </location>
</feature>
<comment type="caution">
    <text evidence="4">The sequence shown here is derived from an EMBL/GenBank/DDBJ whole genome shotgun (WGS) entry which is preliminary data.</text>
</comment>
<feature type="transmembrane region" description="Helical" evidence="2">
    <location>
        <begin position="185"/>
        <end position="205"/>
    </location>
</feature>
<dbReference type="Proteomes" id="UP001596099">
    <property type="component" value="Unassembled WGS sequence"/>
</dbReference>
<dbReference type="NCBIfam" id="TIGR03663">
    <property type="entry name" value="flippase activity-associated protein Agl23"/>
    <property type="match status" value="1"/>
</dbReference>
<feature type="transmembrane region" description="Helical" evidence="2">
    <location>
        <begin position="395"/>
        <end position="417"/>
    </location>
</feature>
<keyword evidence="2" id="KW-1133">Transmembrane helix</keyword>
<dbReference type="Pfam" id="PF13231">
    <property type="entry name" value="PMT_2"/>
    <property type="match status" value="1"/>
</dbReference>
<evidence type="ECO:0000256" key="2">
    <source>
        <dbReference type="SAM" id="Phobius"/>
    </source>
</evidence>
<feature type="transmembrane region" description="Helical" evidence="2">
    <location>
        <begin position="371"/>
        <end position="389"/>
    </location>
</feature>
<evidence type="ECO:0000313" key="5">
    <source>
        <dbReference type="Proteomes" id="UP001596099"/>
    </source>
</evidence>
<dbReference type="EMBL" id="JBHSQH010000001">
    <property type="protein sequence ID" value="MFC5970216.1"/>
    <property type="molecule type" value="Genomic_DNA"/>
</dbReference>
<keyword evidence="2" id="KW-0472">Membrane</keyword>
<feature type="compositionally biased region" description="Low complexity" evidence="1">
    <location>
        <begin position="634"/>
        <end position="654"/>
    </location>
</feature>
<gene>
    <name evidence="4" type="ORF">ACFPYI_02620</name>
</gene>
<protein>
    <submittedName>
        <fullName evidence="4">Flippase activity-associated protein Agl23</fullName>
    </submittedName>
</protein>
<dbReference type="PANTHER" id="PTHR41710">
    <property type="entry name" value="GLYCOSYL TRANSFERASE, FAMILY 39"/>
    <property type="match status" value="1"/>
</dbReference>
<keyword evidence="2" id="KW-0812">Transmembrane</keyword>
<feature type="region of interest" description="Disordered" evidence="1">
    <location>
        <begin position="601"/>
        <end position="654"/>
    </location>
</feature>
<sequence length="700" mass="74971">MAVGPSRDASAGTDRRAVLGVCALTVAALLVRFVDLGGRVAHWDEGRVGFWILDYVETGQYTYRPIIHGPFFHHVTPFVFDLLGTTDAAMRVVPALLTGLLPLVALLFRQRLDDAEVVSLAFFLGFTPLVVYYGRFMRGDPVVGAFMLVAFALFVRFVDTRLYRYLFTGVAFAALGFTVKENAPVYVLCWLGGLAVYGYLLLFAARRAGERPIRSWLRARRDHVASYDWSSPQRPDGGEGTTGWRASIRQHLDARNPALRALYSLGIVALCSLLFLAIVVLFYAPRGSSGVTIGTTLADPLQFPALVEEATLGSFDAFYDLWGDGGQSEHAYLPYLEHLVGTLGAGALVLSVLAVVGFLSDSVREGGARPLVVVSFLWGLASVFGYPVITDIKAPWAAIHVVVPWTIPAAVGMGTIVRWGRESLAHDDRVGVGLAIAAVLLLCAFPVYVTYDTTFANPQAESNDLVQYAQPAADVHPEMTAIERLAERNEGTDVVLYGDSLVEGDPIYQRPTCAGNKGWFNALPLPWYLERADAQTACAEDLDALDSVESGGEVPVVVSTLEHRAELEQRYPDYTVTVRGMRLWGSEWVFLVDTSRFPEGENPLAGVESSSVSGEDPSGAVNGSGANGGPVGTPPTDGGTASGTTSPTGTATVSGTATSIDTAATSVTQTPTLTVPGTTTVMANAERSPASTRVAAFHYG</sequence>
<dbReference type="InterPro" id="IPR019962">
    <property type="entry name" value="CHP03663"/>
</dbReference>
<dbReference type="InterPro" id="IPR038731">
    <property type="entry name" value="RgtA/B/C-like"/>
</dbReference>
<accession>A0ABD5RIP7</accession>
<dbReference type="RefSeq" id="WP_247418967.1">
    <property type="nucleotide sequence ID" value="NZ_JALLGW010000002.1"/>
</dbReference>
<keyword evidence="5" id="KW-1185">Reference proteome</keyword>
<reference evidence="4 5" key="1">
    <citation type="journal article" date="2019" name="Int. J. Syst. Evol. Microbiol.">
        <title>The Global Catalogue of Microorganisms (GCM) 10K type strain sequencing project: providing services to taxonomists for standard genome sequencing and annotation.</title>
        <authorList>
            <consortium name="The Broad Institute Genomics Platform"/>
            <consortium name="The Broad Institute Genome Sequencing Center for Infectious Disease"/>
            <person name="Wu L."/>
            <person name="Ma J."/>
        </authorList>
    </citation>
    <scope>NUCLEOTIDE SEQUENCE [LARGE SCALE GENOMIC DNA]</scope>
    <source>
        <strain evidence="4 5">CGMCC 1.12543</strain>
    </source>
</reference>
<dbReference type="AlphaFoldDB" id="A0ABD5RIP7"/>
<name>A0ABD5RIP7_9EURY</name>
<dbReference type="PANTHER" id="PTHR41710:SF2">
    <property type="entry name" value="GLYCOSYL TRANSFERASE FAMILY 39_83 DOMAIN-CONTAINING PROTEIN"/>
    <property type="match status" value="1"/>
</dbReference>
<evidence type="ECO:0000259" key="3">
    <source>
        <dbReference type="Pfam" id="PF13231"/>
    </source>
</evidence>
<feature type="transmembrane region" description="Helical" evidence="2">
    <location>
        <begin position="429"/>
        <end position="449"/>
    </location>
</feature>
<feature type="transmembrane region" description="Helical" evidence="2">
    <location>
        <begin position="17"/>
        <end position="34"/>
    </location>
</feature>
<feature type="transmembrane region" description="Helical" evidence="2">
    <location>
        <begin position="162"/>
        <end position="179"/>
    </location>
</feature>
<feature type="domain" description="Glycosyltransferase RgtA/B/C/D-like" evidence="3">
    <location>
        <begin position="68"/>
        <end position="203"/>
    </location>
</feature>